<feature type="compositionally biased region" description="Basic and acidic residues" evidence="4">
    <location>
        <begin position="530"/>
        <end position="554"/>
    </location>
</feature>
<dbReference type="InterPro" id="IPR020894">
    <property type="entry name" value="Cadherin_CS"/>
</dbReference>
<name>A0A1W4WEM1_AGRPL</name>
<evidence type="ECO:0000256" key="5">
    <source>
        <dbReference type="SAM" id="Phobius"/>
    </source>
</evidence>
<dbReference type="PANTHER" id="PTHR24028:SF347">
    <property type="entry name" value="PROTOCADHERIN FAT 1-LIKE ISOFORM X1"/>
    <property type="match status" value="1"/>
</dbReference>
<protein>
    <submittedName>
        <fullName evidence="7">Uncharacterized protein LOC108732532</fullName>
    </submittedName>
</protein>
<evidence type="ECO:0000256" key="1">
    <source>
        <dbReference type="ARBA" id="ARBA00004370"/>
    </source>
</evidence>
<feature type="region of interest" description="Disordered" evidence="4">
    <location>
        <begin position="477"/>
        <end position="554"/>
    </location>
</feature>
<reference evidence="7" key="1">
    <citation type="submission" date="2025-08" db="UniProtKB">
        <authorList>
            <consortium name="RefSeq"/>
        </authorList>
    </citation>
    <scope>IDENTIFICATION</scope>
    <source>
        <tissue evidence="7">Entire body</tissue>
    </source>
</reference>
<evidence type="ECO:0000256" key="2">
    <source>
        <dbReference type="ARBA" id="ARBA00023136"/>
    </source>
</evidence>
<gene>
    <name evidence="7" type="primary">LOC108732532</name>
</gene>
<accession>A0A1W4WEM1</accession>
<dbReference type="PANTHER" id="PTHR24028">
    <property type="entry name" value="CADHERIN-87A"/>
    <property type="match status" value="1"/>
</dbReference>
<keyword evidence="2 5" id="KW-0472">Membrane</keyword>
<dbReference type="KEGG" id="apln:108732532"/>
<dbReference type="Proteomes" id="UP000192223">
    <property type="component" value="Unplaced"/>
</dbReference>
<feature type="transmembrane region" description="Helical" evidence="5">
    <location>
        <begin position="289"/>
        <end position="312"/>
    </location>
</feature>
<dbReference type="OrthoDB" id="6779346at2759"/>
<dbReference type="InterPro" id="IPR015919">
    <property type="entry name" value="Cadherin-like_sf"/>
</dbReference>
<dbReference type="InterPro" id="IPR050174">
    <property type="entry name" value="Protocadherin/Cadherin-CA"/>
</dbReference>
<evidence type="ECO:0000256" key="3">
    <source>
        <dbReference type="ARBA" id="ARBA00023180"/>
    </source>
</evidence>
<keyword evidence="6" id="KW-1185">Reference proteome</keyword>
<evidence type="ECO:0000313" key="6">
    <source>
        <dbReference type="Proteomes" id="UP000192223"/>
    </source>
</evidence>
<feature type="compositionally biased region" description="Polar residues" evidence="4">
    <location>
        <begin position="373"/>
        <end position="384"/>
    </location>
</feature>
<keyword evidence="3" id="KW-0325">Glycoprotein</keyword>
<keyword evidence="5" id="KW-1133">Transmembrane helix</keyword>
<dbReference type="CDD" id="cd11304">
    <property type="entry name" value="Cadherin_repeat"/>
    <property type="match status" value="1"/>
</dbReference>
<feature type="compositionally biased region" description="Acidic residues" evidence="4">
    <location>
        <begin position="517"/>
        <end position="529"/>
    </location>
</feature>
<dbReference type="GO" id="GO:0005509">
    <property type="term" value="F:calcium ion binding"/>
    <property type="evidence" value="ECO:0007669"/>
    <property type="project" value="InterPro"/>
</dbReference>
<dbReference type="Gene3D" id="2.60.40.60">
    <property type="entry name" value="Cadherins"/>
    <property type="match status" value="1"/>
</dbReference>
<dbReference type="PROSITE" id="PS00232">
    <property type="entry name" value="CADHERIN_1"/>
    <property type="match status" value="1"/>
</dbReference>
<dbReference type="STRING" id="224129.A0A1W4WEM1"/>
<dbReference type="AlphaFoldDB" id="A0A1W4WEM1"/>
<evidence type="ECO:0000313" key="7">
    <source>
        <dbReference type="RefSeq" id="XP_018318902.1"/>
    </source>
</evidence>
<feature type="compositionally biased region" description="Acidic residues" evidence="4">
    <location>
        <begin position="484"/>
        <end position="494"/>
    </location>
</feature>
<dbReference type="RefSeq" id="XP_018318902.1">
    <property type="nucleotide sequence ID" value="XM_018463400.2"/>
</dbReference>
<organism evidence="6 7">
    <name type="scientific">Agrilus planipennis</name>
    <name type="common">Emerald ash borer</name>
    <name type="synonym">Agrilus marcopoli</name>
    <dbReference type="NCBI Taxonomy" id="224129"/>
    <lineage>
        <taxon>Eukaryota</taxon>
        <taxon>Metazoa</taxon>
        <taxon>Ecdysozoa</taxon>
        <taxon>Arthropoda</taxon>
        <taxon>Hexapoda</taxon>
        <taxon>Insecta</taxon>
        <taxon>Pterygota</taxon>
        <taxon>Neoptera</taxon>
        <taxon>Endopterygota</taxon>
        <taxon>Coleoptera</taxon>
        <taxon>Polyphaga</taxon>
        <taxon>Elateriformia</taxon>
        <taxon>Buprestoidea</taxon>
        <taxon>Buprestidae</taxon>
        <taxon>Agrilinae</taxon>
        <taxon>Agrilus</taxon>
    </lineage>
</organism>
<sequence>MYVSQFTVRVRLIGINETSEPTLGDNATSFYSYENPVYREFYQEEARAWVNVEEKLYNVPKDTVVSVIVDDINDNRPVFTAGSLVVVGYPENDIVADVAPASLVTVEATDADIGLNSLVRYSTDSDSIVVHESTGVVYIGANIFDDGDQEEYTVTATDRNGSSDGLSSTLRIQVKKLEDEHLTIVIVPGATLEDADTVLETISAASGYSVKGLTASVIPSSVQSRRLRAASDYALKLITYAFDSNNNLIETENLQEAIASANTSDAYGAISWTAFSRSATATSATTTGYLVSVIVLSILLGLFVVAAAAYYFRYYRRRTTDIYEKMMEEDGSPTFRKNERTSHSSTKKSDLSTRRPTNFIFNPPPPESGGNIRDNSYEISSKPNLANGGSREFSFNPSTRDEDGNGLEGEIYPVSIKSDLATRRPTEFEFHPPPVENDGDDFENNDDYSFYTVSNGSVPNGKSPEFHFTNTILKLDNKDSNESSTDDILSEDEANPGKRERRKSVTFNVNVEKIEIEKDDDDDEDDNEEGENHYDEIEMTNRDNDSDDIQIERL</sequence>
<dbReference type="GO" id="GO:0007155">
    <property type="term" value="P:cell adhesion"/>
    <property type="evidence" value="ECO:0007669"/>
    <property type="project" value="InterPro"/>
</dbReference>
<dbReference type="GO" id="GO:0005886">
    <property type="term" value="C:plasma membrane"/>
    <property type="evidence" value="ECO:0007669"/>
    <property type="project" value="InterPro"/>
</dbReference>
<proteinExistence type="predicted"/>
<keyword evidence="5" id="KW-0812">Transmembrane</keyword>
<feature type="compositionally biased region" description="Basic and acidic residues" evidence="4">
    <location>
        <begin position="336"/>
        <end position="353"/>
    </location>
</feature>
<feature type="region of interest" description="Disordered" evidence="4">
    <location>
        <begin position="329"/>
        <end position="408"/>
    </location>
</feature>
<comment type="subcellular location">
    <subcellularLocation>
        <location evidence="1">Membrane</location>
    </subcellularLocation>
</comment>
<dbReference type="InParanoid" id="A0A1W4WEM1"/>
<dbReference type="SUPFAM" id="SSF49313">
    <property type="entry name" value="Cadherin-like"/>
    <property type="match status" value="1"/>
</dbReference>
<dbReference type="GeneID" id="108732532"/>
<evidence type="ECO:0000256" key="4">
    <source>
        <dbReference type="SAM" id="MobiDB-lite"/>
    </source>
</evidence>